<feature type="transmembrane region" description="Helical" evidence="11">
    <location>
        <begin position="227"/>
        <end position="246"/>
    </location>
</feature>
<name>A0ABQ6CC76_9HYPH</name>
<comment type="subcellular location">
    <subcellularLocation>
        <location evidence="1">Cell membrane</location>
        <topology evidence="1">Multi-pass membrane protein</topology>
    </subcellularLocation>
</comment>
<dbReference type="RefSeq" id="WP_284310363.1">
    <property type="nucleotide sequence ID" value="NZ_BSPC01000005.1"/>
</dbReference>
<keyword evidence="5" id="KW-0997">Cell inner membrane</keyword>
<keyword evidence="4" id="KW-1003">Cell membrane</keyword>
<dbReference type="Pfam" id="PF02653">
    <property type="entry name" value="BPD_transp_2"/>
    <property type="match status" value="1"/>
</dbReference>
<comment type="caution">
    <text evidence="12">The sequence shown here is derived from an EMBL/GenBank/DDBJ whole genome shotgun (WGS) entry which is preliminary data.</text>
</comment>
<keyword evidence="13" id="KW-1185">Reference proteome</keyword>
<feature type="transmembrane region" description="Helical" evidence="11">
    <location>
        <begin position="12"/>
        <end position="33"/>
    </location>
</feature>
<dbReference type="CDD" id="cd06579">
    <property type="entry name" value="TM_PBP1_transp_AraH_like"/>
    <property type="match status" value="1"/>
</dbReference>
<evidence type="ECO:0000313" key="13">
    <source>
        <dbReference type="Proteomes" id="UP001156882"/>
    </source>
</evidence>
<feature type="transmembrane region" description="Helical" evidence="11">
    <location>
        <begin position="258"/>
        <end position="287"/>
    </location>
</feature>
<dbReference type="InterPro" id="IPR001851">
    <property type="entry name" value="ABC_transp_permease"/>
</dbReference>
<comment type="function">
    <text evidence="9">Part of the ABC transporter complex LsrABCD involved in autoinducer 2 (AI-2) import. Probably responsible for the translocation of the substrate across the membrane.</text>
</comment>
<proteinExistence type="predicted"/>
<dbReference type="Proteomes" id="UP001156882">
    <property type="component" value="Unassembled WGS sequence"/>
</dbReference>
<feature type="transmembrane region" description="Helical" evidence="11">
    <location>
        <begin position="45"/>
        <end position="61"/>
    </location>
</feature>
<reference evidence="13" key="1">
    <citation type="journal article" date="2019" name="Int. J. Syst. Evol. Microbiol.">
        <title>The Global Catalogue of Microorganisms (GCM) 10K type strain sequencing project: providing services to taxonomists for standard genome sequencing and annotation.</title>
        <authorList>
            <consortium name="The Broad Institute Genomics Platform"/>
            <consortium name="The Broad Institute Genome Sequencing Center for Infectious Disease"/>
            <person name="Wu L."/>
            <person name="Ma J."/>
        </authorList>
    </citation>
    <scope>NUCLEOTIDE SEQUENCE [LARGE SCALE GENOMIC DNA]</scope>
    <source>
        <strain evidence="13">NBRC 101365</strain>
    </source>
</reference>
<evidence type="ECO:0000256" key="5">
    <source>
        <dbReference type="ARBA" id="ARBA00022519"/>
    </source>
</evidence>
<feature type="transmembrane region" description="Helical" evidence="11">
    <location>
        <begin position="307"/>
        <end position="325"/>
    </location>
</feature>
<sequence>MTGIWRRYGREIILALIVAGMILAIGLRAPVFLSGDSLSSLLDDTTILAMLALAQMAVILTRGIDLSVAANLALSGMVAALFSIWAPNVPIFIVILVAIAVGTFFGFLNGVFIAWIGIPPIVVTLGTLAIYRGLVFIVSGGKWISSDLMTSAFLAFPHAIVLNIPSLHIFGLQTPNLHISSLVCLAVAVAVLMAIFLGFTTVGRGLYAVGGNPIAARYCGIDLSRQQLLVFTLSGAVSGLCGYLWVARFGIAYTEIALGYELSVIAACVIGGVSIGGGIGSVTGALLGALFLGVVVNALPVINISPFWQMAISGAVILAAVVVNARAERRQGKLILPEARRRAAAREGVRS</sequence>
<evidence type="ECO:0000256" key="2">
    <source>
        <dbReference type="ARBA" id="ARBA00011262"/>
    </source>
</evidence>
<keyword evidence="8 11" id="KW-0472">Membrane</keyword>
<gene>
    <name evidence="12" type="ORF">GCM10007874_05650</name>
</gene>
<dbReference type="EMBL" id="BSPC01000005">
    <property type="protein sequence ID" value="GLS17550.1"/>
    <property type="molecule type" value="Genomic_DNA"/>
</dbReference>
<dbReference type="PANTHER" id="PTHR32196">
    <property type="entry name" value="ABC TRANSPORTER PERMEASE PROTEIN YPHD-RELATED-RELATED"/>
    <property type="match status" value="1"/>
</dbReference>
<evidence type="ECO:0000256" key="11">
    <source>
        <dbReference type="SAM" id="Phobius"/>
    </source>
</evidence>
<evidence type="ECO:0000313" key="12">
    <source>
        <dbReference type="EMBL" id="GLS17550.1"/>
    </source>
</evidence>
<feature type="transmembrane region" description="Helical" evidence="11">
    <location>
        <begin position="91"/>
        <end position="115"/>
    </location>
</feature>
<keyword evidence="6 11" id="KW-0812">Transmembrane</keyword>
<evidence type="ECO:0000256" key="10">
    <source>
        <dbReference type="ARBA" id="ARBA00039382"/>
    </source>
</evidence>
<organism evidence="12 13">
    <name type="scientific">Labrys miyagiensis</name>
    <dbReference type="NCBI Taxonomy" id="346912"/>
    <lineage>
        <taxon>Bacteria</taxon>
        <taxon>Pseudomonadati</taxon>
        <taxon>Pseudomonadota</taxon>
        <taxon>Alphaproteobacteria</taxon>
        <taxon>Hyphomicrobiales</taxon>
        <taxon>Xanthobacteraceae</taxon>
        <taxon>Labrys</taxon>
    </lineage>
</organism>
<feature type="transmembrane region" description="Helical" evidence="11">
    <location>
        <begin position="150"/>
        <end position="170"/>
    </location>
</feature>
<dbReference type="PANTHER" id="PTHR32196:SF29">
    <property type="entry name" value="AUTOINDUCER 2 IMPORT SYSTEM PERMEASE PROTEIN LSRC"/>
    <property type="match status" value="1"/>
</dbReference>
<evidence type="ECO:0000256" key="3">
    <source>
        <dbReference type="ARBA" id="ARBA00022448"/>
    </source>
</evidence>
<feature type="transmembrane region" description="Helical" evidence="11">
    <location>
        <begin position="182"/>
        <end position="207"/>
    </location>
</feature>
<comment type="subunit">
    <text evidence="2">The complex is composed of two ATP-binding proteins (LsrA), two transmembrane proteins (LsrC and LsrD) and a solute-binding protein (LsrB).</text>
</comment>
<evidence type="ECO:0000256" key="1">
    <source>
        <dbReference type="ARBA" id="ARBA00004651"/>
    </source>
</evidence>
<evidence type="ECO:0000256" key="9">
    <source>
        <dbReference type="ARBA" id="ARBA00025439"/>
    </source>
</evidence>
<evidence type="ECO:0000256" key="4">
    <source>
        <dbReference type="ARBA" id="ARBA00022475"/>
    </source>
</evidence>
<evidence type="ECO:0000256" key="7">
    <source>
        <dbReference type="ARBA" id="ARBA00022989"/>
    </source>
</evidence>
<accession>A0ABQ6CC76</accession>
<evidence type="ECO:0000256" key="6">
    <source>
        <dbReference type="ARBA" id="ARBA00022692"/>
    </source>
</evidence>
<keyword evidence="7 11" id="KW-1133">Transmembrane helix</keyword>
<keyword evidence="3" id="KW-0813">Transport</keyword>
<protein>
    <recommendedName>
        <fullName evidence="10">Autoinducer 2 import system permease protein LsrC</fullName>
    </recommendedName>
</protein>
<feature type="transmembrane region" description="Helical" evidence="11">
    <location>
        <begin position="122"/>
        <end position="144"/>
    </location>
</feature>
<evidence type="ECO:0000256" key="8">
    <source>
        <dbReference type="ARBA" id="ARBA00023136"/>
    </source>
</evidence>